<dbReference type="OrthoDB" id="6166220at2"/>
<sequence>MNKRALIVVGGAFGLLAAGYAIQRLLKRDDIREKLGLNDKKLLQSASMRDDQVDASSEDSFPASDPPSFTPTTSIGAARTE</sequence>
<keyword evidence="3" id="KW-1185">Reference proteome</keyword>
<dbReference type="EMBL" id="CP007139">
    <property type="protein sequence ID" value="AIE87814.1"/>
    <property type="molecule type" value="Genomic_DNA"/>
</dbReference>
<evidence type="ECO:0000313" key="2">
    <source>
        <dbReference type="EMBL" id="AIE87814.1"/>
    </source>
</evidence>
<dbReference type="KEGG" id="fgi:OP10G_4446"/>
<organism evidence="2 3">
    <name type="scientific">Fimbriimonas ginsengisoli Gsoil 348</name>
    <dbReference type="NCBI Taxonomy" id="661478"/>
    <lineage>
        <taxon>Bacteria</taxon>
        <taxon>Bacillati</taxon>
        <taxon>Armatimonadota</taxon>
        <taxon>Fimbriimonadia</taxon>
        <taxon>Fimbriimonadales</taxon>
        <taxon>Fimbriimonadaceae</taxon>
        <taxon>Fimbriimonas</taxon>
    </lineage>
</organism>
<proteinExistence type="predicted"/>
<gene>
    <name evidence="2" type="ORF">OP10G_4446</name>
</gene>
<dbReference type="RefSeq" id="WP_025228306.1">
    <property type="nucleotide sequence ID" value="NZ_CP007139.1"/>
</dbReference>
<name>A0A068NZ21_FIMGI</name>
<evidence type="ECO:0000313" key="3">
    <source>
        <dbReference type="Proteomes" id="UP000027982"/>
    </source>
</evidence>
<dbReference type="Proteomes" id="UP000027982">
    <property type="component" value="Chromosome"/>
</dbReference>
<reference evidence="2 3" key="1">
    <citation type="journal article" date="2014" name="PLoS ONE">
        <title>The first complete genome sequence of the class fimbriimonadia in the phylum armatimonadetes.</title>
        <authorList>
            <person name="Hu Z.Y."/>
            <person name="Wang Y.Z."/>
            <person name="Im W.T."/>
            <person name="Wang S.Y."/>
            <person name="Zhao G.P."/>
            <person name="Zheng H.J."/>
            <person name="Quan Z.X."/>
        </authorList>
    </citation>
    <scope>NUCLEOTIDE SEQUENCE [LARGE SCALE GENOMIC DNA]</scope>
    <source>
        <strain evidence="2">Gsoil 348</strain>
    </source>
</reference>
<protein>
    <submittedName>
        <fullName evidence="2">Uncharacterized protein</fullName>
    </submittedName>
</protein>
<evidence type="ECO:0000256" key="1">
    <source>
        <dbReference type="SAM" id="MobiDB-lite"/>
    </source>
</evidence>
<dbReference type="STRING" id="661478.OP10G_4446"/>
<feature type="region of interest" description="Disordered" evidence="1">
    <location>
        <begin position="46"/>
        <end position="81"/>
    </location>
</feature>
<dbReference type="HOGENOM" id="CLU_2568820_0_0_0"/>
<accession>A0A068NZ21</accession>
<dbReference type="AlphaFoldDB" id="A0A068NZ21"/>